<evidence type="ECO:0000313" key="1">
    <source>
        <dbReference type="EMBL" id="GAA2348620.1"/>
    </source>
</evidence>
<sequence>MLKKATTRIKLDQIAASGVELREDELRQISAGMRSQVCTKSGGGSWSCSGDGMSD</sequence>
<proteinExistence type="predicted"/>
<accession>A0ABN3GCG9</accession>
<comment type="caution">
    <text evidence="1">The sequence shown here is derived from an EMBL/GenBank/DDBJ whole genome shotgun (WGS) entry which is preliminary data.</text>
</comment>
<dbReference type="RefSeq" id="WP_344613679.1">
    <property type="nucleotide sequence ID" value="NZ_BAAARV010000027.1"/>
</dbReference>
<gene>
    <name evidence="1" type="ORF">GCM10010170_037260</name>
</gene>
<keyword evidence="2" id="KW-1185">Reference proteome</keyword>
<dbReference type="Proteomes" id="UP001501444">
    <property type="component" value="Unassembled WGS sequence"/>
</dbReference>
<reference evidence="1 2" key="1">
    <citation type="journal article" date="2019" name="Int. J. Syst. Evol. Microbiol.">
        <title>The Global Catalogue of Microorganisms (GCM) 10K type strain sequencing project: providing services to taxonomists for standard genome sequencing and annotation.</title>
        <authorList>
            <consortium name="The Broad Institute Genomics Platform"/>
            <consortium name="The Broad Institute Genome Sequencing Center for Infectious Disease"/>
            <person name="Wu L."/>
            <person name="Ma J."/>
        </authorList>
    </citation>
    <scope>NUCLEOTIDE SEQUENCE [LARGE SCALE GENOMIC DNA]</scope>
    <source>
        <strain evidence="1 2">JCM 3272</strain>
    </source>
</reference>
<organism evidence="1 2">
    <name type="scientific">Dactylosporangium salmoneum</name>
    <dbReference type="NCBI Taxonomy" id="53361"/>
    <lineage>
        <taxon>Bacteria</taxon>
        <taxon>Bacillati</taxon>
        <taxon>Actinomycetota</taxon>
        <taxon>Actinomycetes</taxon>
        <taxon>Micromonosporales</taxon>
        <taxon>Micromonosporaceae</taxon>
        <taxon>Dactylosporangium</taxon>
    </lineage>
</organism>
<evidence type="ECO:0008006" key="3">
    <source>
        <dbReference type="Google" id="ProtNLM"/>
    </source>
</evidence>
<protein>
    <recommendedName>
        <fullName evidence="3">Natural product</fullName>
    </recommendedName>
</protein>
<name>A0ABN3GCG9_9ACTN</name>
<dbReference type="EMBL" id="BAAARV010000027">
    <property type="protein sequence ID" value="GAA2348620.1"/>
    <property type="molecule type" value="Genomic_DNA"/>
</dbReference>
<evidence type="ECO:0000313" key="2">
    <source>
        <dbReference type="Proteomes" id="UP001501444"/>
    </source>
</evidence>